<dbReference type="PANTHER" id="PTHR43476:SF5">
    <property type="entry name" value="FAD-DEPENDENT MONOOXYGENASE"/>
    <property type="match status" value="1"/>
</dbReference>
<evidence type="ECO:0000256" key="1">
    <source>
        <dbReference type="ARBA" id="ARBA00023002"/>
    </source>
</evidence>
<comment type="caution">
    <text evidence="3">The sequence shown here is derived from an EMBL/GenBank/DDBJ whole genome shotgun (WGS) entry which is preliminary data.</text>
</comment>
<protein>
    <submittedName>
        <fullName evidence="3">FAD-dependent monooxygenase</fullName>
    </submittedName>
</protein>
<keyword evidence="3" id="KW-0503">Monooxygenase</keyword>
<feature type="domain" description="FAD-binding" evidence="2">
    <location>
        <begin position="2"/>
        <end position="350"/>
    </location>
</feature>
<dbReference type="GO" id="GO:0071949">
    <property type="term" value="F:FAD binding"/>
    <property type="evidence" value="ECO:0007669"/>
    <property type="project" value="InterPro"/>
</dbReference>
<gene>
    <name evidence="3" type="ORF">GLW07_15270</name>
</gene>
<accession>A0A845F1T6</accession>
<dbReference type="GO" id="GO:0004497">
    <property type="term" value="F:monooxygenase activity"/>
    <property type="evidence" value="ECO:0007669"/>
    <property type="project" value="UniProtKB-KW"/>
</dbReference>
<dbReference type="Pfam" id="PF01494">
    <property type="entry name" value="FAD_binding_3"/>
    <property type="match status" value="1"/>
</dbReference>
<dbReference type="AlphaFoldDB" id="A0A845F1T6"/>
<dbReference type="PRINTS" id="PR00420">
    <property type="entry name" value="RNGMNOXGNASE"/>
</dbReference>
<organism evidence="3 4">
    <name type="scientific">Guptibacillus hwajinpoensis</name>
    <dbReference type="NCBI Taxonomy" id="208199"/>
    <lineage>
        <taxon>Bacteria</taxon>
        <taxon>Bacillati</taxon>
        <taxon>Bacillota</taxon>
        <taxon>Bacilli</taxon>
        <taxon>Bacillales</taxon>
        <taxon>Guptibacillaceae</taxon>
        <taxon>Guptibacillus</taxon>
    </lineage>
</organism>
<evidence type="ECO:0000313" key="3">
    <source>
        <dbReference type="EMBL" id="MYL64718.1"/>
    </source>
</evidence>
<dbReference type="PANTHER" id="PTHR43476">
    <property type="entry name" value="3-(3-HYDROXY-PHENYL)PROPIONATE/3-HYDROXYCINNAMIC ACID HYDROXYLASE"/>
    <property type="match status" value="1"/>
</dbReference>
<dbReference type="InterPro" id="IPR002938">
    <property type="entry name" value="FAD-bd"/>
</dbReference>
<proteinExistence type="predicted"/>
<evidence type="ECO:0000259" key="2">
    <source>
        <dbReference type="Pfam" id="PF01494"/>
    </source>
</evidence>
<evidence type="ECO:0000313" key="4">
    <source>
        <dbReference type="Proteomes" id="UP000447833"/>
    </source>
</evidence>
<dbReference type="InterPro" id="IPR050631">
    <property type="entry name" value="PheA/TfdB_FAD_monoxygenase"/>
</dbReference>
<dbReference type="RefSeq" id="WP_160920125.1">
    <property type="nucleotide sequence ID" value="NZ_WMEY01000004.1"/>
</dbReference>
<keyword evidence="1" id="KW-0560">Oxidoreductase</keyword>
<sequence length="443" mass="51100">MDYDVMIIGGGISGLTLAVKLGQCNVKTLLIEKDKKSGLIYKGELLQPKSLEVLDRINVLEVVKENGFLLPSIEFYEYNQTDDGSMEQLSANEFRYDVIPSPYNTSLMIPHERLKELLFKEASKYDSVDYIQPAKLTGFTEEEPENRKAIIQTKEGEREIHANFYIGAEGRASPTRTAMEVEMKNTKYNHHFLTVSFPRPETLDQSTIITTQNKFVGLFPLPNNEVRSVLLIKPGEFKTMREEGLESFYRAYCELMPELEGYVHQIDTWKKIQLMIPVRHNVSNYVKNNLILTGDAAHSVHPMAGEGMNLAIQDSDVLGELLCWMFQTDQTDWKHLKWYEKVRKPRAEYVSTLSHQAALLYSFPYRPWQKLRIKGVNQTEHSPLLHFKQMLNTSGLGIWKFTILDRMKQAGFIPASIGNGKLSKYPEGKMMFTKEDDYPWYRK</sequence>
<reference evidence="3 4" key="1">
    <citation type="submission" date="2019-11" db="EMBL/GenBank/DDBJ databases">
        <title>Genome sequences of 17 halophilic strains isolated from different environments.</title>
        <authorList>
            <person name="Furrow R.E."/>
        </authorList>
    </citation>
    <scope>NUCLEOTIDE SEQUENCE [LARGE SCALE GENOMIC DNA]</scope>
    <source>
        <strain evidence="3 4">22506_14_FS</strain>
    </source>
</reference>
<dbReference type="SUPFAM" id="SSF51905">
    <property type="entry name" value="FAD/NAD(P)-binding domain"/>
    <property type="match status" value="1"/>
</dbReference>
<dbReference type="EMBL" id="WMEY01000004">
    <property type="protein sequence ID" value="MYL64718.1"/>
    <property type="molecule type" value="Genomic_DNA"/>
</dbReference>
<name>A0A845F1T6_9BACL</name>
<dbReference type="InterPro" id="IPR036188">
    <property type="entry name" value="FAD/NAD-bd_sf"/>
</dbReference>
<dbReference type="Gene3D" id="3.50.50.60">
    <property type="entry name" value="FAD/NAD(P)-binding domain"/>
    <property type="match status" value="1"/>
</dbReference>
<dbReference type="Proteomes" id="UP000447833">
    <property type="component" value="Unassembled WGS sequence"/>
</dbReference>